<sequence length="114" mass="12787">MIGDGKTRGNPVHGEDLAQFCIQSFSEANRTLDVGGAETLTYQQIAKLAFDVLDQKEHITYIPVGLLSSLSSGLKLFSKHNYGLYQFFINVMTHNVTAPMYGKHKIKDVFYENI</sequence>
<dbReference type="InterPro" id="IPR036291">
    <property type="entry name" value="NAD(P)-bd_dom_sf"/>
</dbReference>
<gene>
    <name evidence="1" type="ORF">SAMN04488072_110121</name>
</gene>
<proteinExistence type="predicted"/>
<reference evidence="1 2" key="1">
    <citation type="submission" date="2016-10" db="EMBL/GenBank/DDBJ databases">
        <authorList>
            <person name="de Groot N.N."/>
        </authorList>
    </citation>
    <scope>NUCLEOTIDE SEQUENCE [LARGE SCALE GENOMIC DNA]</scope>
    <source>
        <strain evidence="1 2">CGMCC 1.3702</strain>
    </source>
</reference>
<dbReference type="AlphaFoldDB" id="A0A1I0ZBB9"/>
<dbReference type="STRING" id="237679.SAMN04488072_110121"/>
<evidence type="ECO:0008006" key="3">
    <source>
        <dbReference type="Google" id="ProtNLM"/>
    </source>
</evidence>
<dbReference type="Gene3D" id="3.40.50.720">
    <property type="entry name" value="NAD(P)-binding Rossmann-like Domain"/>
    <property type="match status" value="1"/>
</dbReference>
<keyword evidence="2" id="KW-1185">Reference proteome</keyword>
<dbReference type="EMBL" id="FOJW01000010">
    <property type="protein sequence ID" value="SFB22925.1"/>
    <property type="molecule type" value="Genomic_DNA"/>
</dbReference>
<dbReference type="RefSeq" id="WP_090238959.1">
    <property type="nucleotide sequence ID" value="NZ_FOJW01000010.1"/>
</dbReference>
<protein>
    <recommendedName>
        <fullName evidence="3">NAD dependent epimerase/dehydratase family protein</fullName>
    </recommendedName>
</protein>
<dbReference type="OrthoDB" id="9774199at2"/>
<dbReference type="SUPFAM" id="SSF51735">
    <property type="entry name" value="NAD(P)-binding Rossmann-fold domains"/>
    <property type="match status" value="1"/>
</dbReference>
<organism evidence="1 2">
    <name type="scientific">Lentibacillus halodurans</name>
    <dbReference type="NCBI Taxonomy" id="237679"/>
    <lineage>
        <taxon>Bacteria</taxon>
        <taxon>Bacillati</taxon>
        <taxon>Bacillota</taxon>
        <taxon>Bacilli</taxon>
        <taxon>Bacillales</taxon>
        <taxon>Bacillaceae</taxon>
        <taxon>Lentibacillus</taxon>
    </lineage>
</organism>
<evidence type="ECO:0000313" key="1">
    <source>
        <dbReference type="EMBL" id="SFB22925.1"/>
    </source>
</evidence>
<accession>A0A1I0ZBB9</accession>
<evidence type="ECO:0000313" key="2">
    <source>
        <dbReference type="Proteomes" id="UP000198642"/>
    </source>
</evidence>
<name>A0A1I0ZBB9_9BACI</name>
<dbReference type="Proteomes" id="UP000198642">
    <property type="component" value="Unassembled WGS sequence"/>
</dbReference>